<proteinExistence type="predicted"/>
<sequence length="46" mass="5472">MKEGQEEAAIAEEEKRRRQLQKRSGDDEGRIWLPMIRMEKEAVMIV</sequence>
<accession>A0A392NAN7</accession>
<comment type="caution">
    <text evidence="2">The sequence shown here is derived from an EMBL/GenBank/DDBJ whole genome shotgun (WGS) entry which is preliminary data.</text>
</comment>
<evidence type="ECO:0000256" key="1">
    <source>
        <dbReference type="SAM" id="MobiDB-lite"/>
    </source>
</evidence>
<dbReference type="EMBL" id="LXQA010033557">
    <property type="protein sequence ID" value="MCH96890.1"/>
    <property type="molecule type" value="Genomic_DNA"/>
</dbReference>
<evidence type="ECO:0000313" key="2">
    <source>
        <dbReference type="EMBL" id="MCH96890.1"/>
    </source>
</evidence>
<gene>
    <name evidence="2" type="ORF">A2U01_0017881</name>
</gene>
<evidence type="ECO:0000313" key="3">
    <source>
        <dbReference type="Proteomes" id="UP000265520"/>
    </source>
</evidence>
<reference evidence="2 3" key="1">
    <citation type="journal article" date="2018" name="Front. Plant Sci.">
        <title>Red Clover (Trifolium pratense) and Zigzag Clover (T. medium) - A Picture of Genomic Similarities and Differences.</title>
        <authorList>
            <person name="Dluhosova J."/>
            <person name="Istvanek J."/>
            <person name="Nedelnik J."/>
            <person name="Repkova J."/>
        </authorList>
    </citation>
    <scope>NUCLEOTIDE SEQUENCE [LARGE SCALE GENOMIC DNA]</scope>
    <source>
        <strain evidence="3">cv. 10/8</strain>
        <tissue evidence="2">Leaf</tissue>
    </source>
</reference>
<name>A0A392NAN7_9FABA</name>
<organism evidence="2 3">
    <name type="scientific">Trifolium medium</name>
    <dbReference type="NCBI Taxonomy" id="97028"/>
    <lineage>
        <taxon>Eukaryota</taxon>
        <taxon>Viridiplantae</taxon>
        <taxon>Streptophyta</taxon>
        <taxon>Embryophyta</taxon>
        <taxon>Tracheophyta</taxon>
        <taxon>Spermatophyta</taxon>
        <taxon>Magnoliopsida</taxon>
        <taxon>eudicotyledons</taxon>
        <taxon>Gunneridae</taxon>
        <taxon>Pentapetalae</taxon>
        <taxon>rosids</taxon>
        <taxon>fabids</taxon>
        <taxon>Fabales</taxon>
        <taxon>Fabaceae</taxon>
        <taxon>Papilionoideae</taxon>
        <taxon>50 kb inversion clade</taxon>
        <taxon>NPAAA clade</taxon>
        <taxon>Hologalegina</taxon>
        <taxon>IRL clade</taxon>
        <taxon>Trifolieae</taxon>
        <taxon>Trifolium</taxon>
    </lineage>
</organism>
<protein>
    <submittedName>
        <fullName evidence="2">Uncharacterized protein</fullName>
    </submittedName>
</protein>
<dbReference type="AlphaFoldDB" id="A0A392NAN7"/>
<dbReference type="Proteomes" id="UP000265520">
    <property type="component" value="Unassembled WGS sequence"/>
</dbReference>
<keyword evidence="3" id="KW-1185">Reference proteome</keyword>
<feature type="region of interest" description="Disordered" evidence="1">
    <location>
        <begin position="1"/>
        <end position="25"/>
    </location>
</feature>